<keyword evidence="1" id="KW-0732">Signal</keyword>
<dbReference type="Proteomes" id="UP000301751">
    <property type="component" value="Unassembled WGS sequence"/>
</dbReference>
<evidence type="ECO:0000313" key="3">
    <source>
        <dbReference type="Proteomes" id="UP000301751"/>
    </source>
</evidence>
<name>A0A480B0C5_9BURK</name>
<dbReference type="Pfam" id="PF09916">
    <property type="entry name" value="DUF2145"/>
    <property type="match status" value="1"/>
</dbReference>
<proteinExistence type="predicted"/>
<evidence type="ECO:0008006" key="4">
    <source>
        <dbReference type="Google" id="ProtNLM"/>
    </source>
</evidence>
<accession>A0A480B0C5</accession>
<comment type="caution">
    <text evidence="2">The sequence shown here is derived from an EMBL/GenBank/DDBJ whole genome shotgun (WGS) entry which is preliminary data.</text>
</comment>
<dbReference type="AlphaFoldDB" id="A0A480B0C5"/>
<sequence length="262" mass="28270">MTPCWRALALAAALALAGTAQAGRPCDETPMSASAVERGLALAERTQAALETSGATVVLLARAGQDLSAHRLQWSHLGLAYRDGDGPGAPWRVLHKLNHCGTAEAAVYRQGLGLFFLDSPFRYEAAFLPLAPALAAQLRPLLQDNTRGTRLHEARYNMLAYPWATRYQQSNQWAVETLAMAAGGAADRAQAQAWLRAQGYQPTVLQLGPLTRLGARATRANVAFDDHPNDQRFADRIATMTVDSVFAWLPRTGLAGAVVTVR</sequence>
<organism evidence="2 3">
    <name type="scientific">Pseudaquabacterium pictum</name>
    <dbReference type="NCBI Taxonomy" id="2315236"/>
    <lineage>
        <taxon>Bacteria</taxon>
        <taxon>Pseudomonadati</taxon>
        <taxon>Pseudomonadota</taxon>
        <taxon>Betaproteobacteria</taxon>
        <taxon>Burkholderiales</taxon>
        <taxon>Sphaerotilaceae</taxon>
        <taxon>Pseudaquabacterium</taxon>
    </lineage>
</organism>
<feature type="signal peptide" evidence="1">
    <location>
        <begin position="1"/>
        <end position="22"/>
    </location>
</feature>
<gene>
    <name evidence="2" type="ORF">AQPW35_36090</name>
</gene>
<evidence type="ECO:0000256" key="1">
    <source>
        <dbReference type="SAM" id="SignalP"/>
    </source>
</evidence>
<evidence type="ECO:0000313" key="2">
    <source>
        <dbReference type="EMBL" id="GCL64528.1"/>
    </source>
</evidence>
<dbReference type="RefSeq" id="WP_228027170.1">
    <property type="nucleotide sequence ID" value="NZ_BJCL01000010.1"/>
</dbReference>
<protein>
    <recommendedName>
        <fullName evidence="4">DUF2145 domain-containing protein</fullName>
    </recommendedName>
</protein>
<dbReference type="InterPro" id="IPR014547">
    <property type="entry name" value="UCP028477"/>
</dbReference>
<dbReference type="EMBL" id="BJCL01000010">
    <property type="protein sequence ID" value="GCL64528.1"/>
    <property type="molecule type" value="Genomic_DNA"/>
</dbReference>
<reference evidence="3" key="1">
    <citation type="submission" date="2019-03" db="EMBL/GenBank/DDBJ databases">
        <title>Aquabacterium pictum sp.nov., the first bacteriochlorophyll a-containing freshwater bacterium in the genus Aquabacterium of the class Betaproteobacteria.</title>
        <authorList>
            <person name="Hirose S."/>
            <person name="Tank M."/>
            <person name="Hara E."/>
            <person name="Tamaki H."/>
            <person name="Takaichi S."/>
            <person name="Haruta S."/>
            <person name="Hanada S."/>
        </authorList>
    </citation>
    <scope>NUCLEOTIDE SEQUENCE [LARGE SCALE GENOMIC DNA]</scope>
    <source>
        <strain evidence="3">W35</strain>
    </source>
</reference>
<feature type="chain" id="PRO_5019716966" description="DUF2145 domain-containing protein" evidence="1">
    <location>
        <begin position="23"/>
        <end position="262"/>
    </location>
</feature>
<keyword evidence="3" id="KW-1185">Reference proteome</keyword>